<dbReference type="EMBL" id="DMVW01000118">
    <property type="protein sequence ID" value="HAR52609.1"/>
    <property type="molecule type" value="Genomic_DNA"/>
</dbReference>
<comment type="cofactor">
    <cofactor evidence="1">
        <name>Fe(2+)</name>
        <dbReference type="ChEBI" id="CHEBI:29033"/>
    </cofactor>
</comment>
<dbReference type="Gene3D" id="2.60.120.620">
    <property type="entry name" value="q2cbj1_9rhob like domain"/>
    <property type="match status" value="1"/>
</dbReference>
<proteinExistence type="predicted"/>
<accession>A0A348WDJ7</accession>
<gene>
    <name evidence="2" type="ORF">DCS45_12145</name>
</gene>
<dbReference type="PANTHER" id="PTHR20883">
    <property type="entry name" value="PHYTANOYL-COA DIOXYGENASE DOMAIN CONTAINING 1"/>
    <property type="match status" value="1"/>
</dbReference>
<reference evidence="2 3" key="1">
    <citation type="journal article" date="2018" name="Nat. Biotechnol.">
        <title>A standardized bacterial taxonomy based on genome phylogeny substantially revises the tree of life.</title>
        <authorList>
            <person name="Parks D.H."/>
            <person name="Chuvochina M."/>
            <person name="Waite D.W."/>
            <person name="Rinke C."/>
            <person name="Skarshewski A."/>
            <person name="Chaumeil P.A."/>
            <person name="Hugenholtz P."/>
        </authorList>
    </citation>
    <scope>NUCLEOTIDE SEQUENCE [LARGE SCALE GENOMIC DNA]</scope>
    <source>
        <strain evidence="2">UBA9169</strain>
    </source>
</reference>
<dbReference type="PANTHER" id="PTHR20883:SF48">
    <property type="entry name" value="ECTOINE DIOXYGENASE"/>
    <property type="match status" value="1"/>
</dbReference>
<comment type="caution">
    <text evidence="2">The sequence shown here is derived from an EMBL/GenBank/DDBJ whole genome shotgun (WGS) entry which is preliminary data.</text>
</comment>
<name>A0A348WDJ7_9RHOB</name>
<dbReference type="Pfam" id="PF05721">
    <property type="entry name" value="PhyH"/>
    <property type="match status" value="1"/>
</dbReference>
<protein>
    <submittedName>
        <fullName evidence="2">Phytanoyl-CoA dioxygenase</fullName>
    </submittedName>
</protein>
<keyword evidence="2" id="KW-0223">Dioxygenase</keyword>
<dbReference type="RefSeq" id="WP_339852381.1">
    <property type="nucleotide sequence ID" value="NZ_CAXAXR010000003.1"/>
</dbReference>
<evidence type="ECO:0000313" key="2">
    <source>
        <dbReference type="EMBL" id="HAR52609.1"/>
    </source>
</evidence>
<dbReference type="AlphaFoldDB" id="A0A348WDJ7"/>
<dbReference type="GO" id="GO:0005506">
    <property type="term" value="F:iron ion binding"/>
    <property type="evidence" value="ECO:0007669"/>
    <property type="project" value="UniProtKB-ARBA"/>
</dbReference>
<sequence>MSADFQQDGYAILPGFYDYDTQITPILGYIRRIIEMVADKYDVDAPCSTPHEAMTQGIMAIAAENRAWAGEIYDAVKQIPAFMQLVSHPENAELFKSLRPGSEPGIAAGGYGIRIDFPSEDKYRAYWHQEFPAQLRSPDGVVFWTPLLPVTSDMGPVEICPGSQKEGIVPVEQDDGGVGKSGAYALRLSNEKERLAKYQSVAPLTKPGDLIVMDFLTLHQSGANRAAHPRWSMQFRWFNFNNPVGARIGWKGSFAAGVEFKDVLPELAV</sequence>
<organism evidence="2 3">
    <name type="scientific">Roseovarius nubinhibens</name>
    <dbReference type="NCBI Taxonomy" id="314263"/>
    <lineage>
        <taxon>Bacteria</taxon>
        <taxon>Pseudomonadati</taxon>
        <taxon>Pseudomonadota</taxon>
        <taxon>Alphaproteobacteria</taxon>
        <taxon>Rhodobacterales</taxon>
        <taxon>Roseobacteraceae</taxon>
        <taxon>Roseovarius</taxon>
    </lineage>
</organism>
<dbReference type="Proteomes" id="UP000264719">
    <property type="component" value="Unassembled WGS sequence"/>
</dbReference>
<evidence type="ECO:0000256" key="1">
    <source>
        <dbReference type="ARBA" id="ARBA00001954"/>
    </source>
</evidence>
<keyword evidence="2" id="KW-0560">Oxidoreductase</keyword>
<dbReference type="SUPFAM" id="SSF51197">
    <property type="entry name" value="Clavaminate synthase-like"/>
    <property type="match status" value="1"/>
</dbReference>
<evidence type="ECO:0000313" key="3">
    <source>
        <dbReference type="Proteomes" id="UP000264719"/>
    </source>
</evidence>
<dbReference type="InterPro" id="IPR008775">
    <property type="entry name" value="Phytyl_CoA_dOase-like"/>
</dbReference>
<dbReference type="GO" id="GO:0016706">
    <property type="term" value="F:2-oxoglutarate-dependent dioxygenase activity"/>
    <property type="evidence" value="ECO:0007669"/>
    <property type="project" value="UniProtKB-ARBA"/>
</dbReference>